<dbReference type="AlphaFoldDB" id="A0A0H2S2M5"/>
<evidence type="ECO:0000256" key="2">
    <source>
        <dbReference type="SAM" id="Coils"/>
    </source>
</evidence>
<feature type="domain" description="Chromo" evidence="4">
    <location>
        <begin position="41"/>
        <end position="98"/>
    </location>
</feature>
<evidence type="ECO:0000256" key="1">
    <source>
        <dbReference type="PROSITE-ProRule" id="PRU00042"/>
    </source>
</evidence>
<feature type="region of interest" description="Disordered" evidence="3">
    <location>
        <begin position="1"/>
        <end position="39"/>
    </location>
</feature>
<feature type="compositionally biased region" description="Basic residues" evidence="3">
    <location>
        <begin position="160"/>
        <end position="169"/>
    </location>
</feature>
<dbReference type="OrthoDB" id="3647690at2759"/>
<evidence type="ECO:0000256" key="3">
    <source>
        <dbReference type="SAM" id="MobiDB-lite"/>
    </source>
</evidence>
<evidence type="ECO:0008006" key="8">
    <source>
        <dbReference type="Google" id="ProtNLM"/>
    </source>
</evidence>
<keyword evidence="2" id="KW-0175">Coiled coil</keyword>
<feature type="compositionally biased region" description="Basic residues" evidence="3">
    <location>
        <begin position="1"/>
        <end position="11"/>
    </location>
</feature>
<keyword evidence="7" id="KW-1185">Reference proteome</keyword>
<evidence type="ECO:0000259" key="4">
    <source>
        <dbReference type="PROSITE" id="PS50013"/>
    </source>
</evidence>
<dbReference type="PROSITE" id="PS50157">
    <property type="entry name" value="ZINC_FINGER_C2H2_2"/>
    <property type="match status" value="1"/>
</dbReference>
<evidence type="ECO:0000313" key="6">
    <source>
        <dbReference type="EMBL" id="KLO18284.1"/>
    </source>
</evidence>
<feature type="compositionally biased region" description="Basic and acidic residues" evidence="3">
    <location>
        <begin position="307"/>
        <end position="322"/>
    </location>
</feature>
<dbReference type="SMART" id="SM00298">
    <property type="entry name" value="CHROMO"/>
    <property type="match status" value="1"/>
</dbReference>
<feature type="region of interest" description="Disordered" evidence="3">
    <location>
        <begin position="668"/>
        <end position="729"/>
    </location>
</feature>
<feature type="compositionally biased region" description="Polar residues" evidence="3">
    <location>
        <begin position="203"/>
        <end position="228"/>
    </location>
</feature>
<feature type="coiled-coil region" evidence="2">
    <location>
        <begin position="956"/>
        <end position="983"/>
    </location>
</feature>
<reference evidence="6 7" key="1">
    <citation type="submission" date="2015-04" db="EMBL/GenBank/DDBJ databases">
        <title>Complete genome sequence of Schizopora paradoxa KUC8140, a cosmopolitan wood degrader in East Asia.</title>
        <authorList>
            <consortium name="DOE Joint Genome Institute"/>
            <person name="Min B."/>
            <person name="Park H."/>
            <person name="Jang Y."/>
            <person name="Kim J.-J."/>
            <person name="Kim K.H."/>
            <person name="Pangilinan J."/>
            <person name="Lipzen A."/>
            <person name="Riley R."/>
            <person name="Grigoriev I.V."/>
            <person name="Spatafora J.W."/>
            <person name="Choi I.-G."/>
        </authorList>
    </citation>
    <scope>NUCLEOTIDE SEQUENCE [LARGE SCALE GENOMIC DNA]</scope>
    <source>
        <strain evidence="6 7">KUC8140</strain>
    </source>
</reference>
<organism evidence="6 7">
    <name type="scientific">Schizopora paradoxa</name>
    <dbReference type="NCBI Taxonomy" id="27342"/>
    <lineage>
        <taxon>Eukaryota</taxon>
        <taxon>Fungi</taxon>
        <taxon>Dikarya</taxon>
        <taxon>Basidiomycota</taxon>
        <taxon>Agaricomycotina</taxon>
        <taxon>Agaricomycetes</taxon>
        <taxon>Hymenochaetales</taxon>
        <taxon>Schizoporaceae</taxon>
        <taxon>Schizopora</taxon>
    </lineage>
</organism>
<feature type="coiled-coil region" evidence="2">
    <location>
        <begin position="801"/>
        <end position="870"/>
    </location>
</feature>
<dbReference type="SUPFAM" id="SSF54160">
    <property type="entry name" value="Chromo domain-like"/>
    <property type="match status" value="1"/>
</dbReference>
<dbReference type="InParanoid" id="A0A0H2S2M5"/>
<dbReference type="Gene3D" id="2.40.50.40">
    <property type="match status" value="1"/>
</dbReference>
<evidence type="ECO:0000313" key="7">
    <source>
        <dbReference type="Proteomes" id="UP000053477"/>
    </source>
</evidence>
<feature type="compositionally biased region" description="Basic and acidic residues" evidence="3">
    <location>
        <begin position="278"/>
        <end position="295"/>
    </location>
</feature>
<feature type="compositionally biased region" description="Acidic residues" evidence="3">
    <location>
        <begin position="403"/>
        <end position="418"/>
    </location>
</feature>
<feature type="compositionally biased region" description="Polar residues" evidence="3">
    <location>
        <begin position="717"/>
        <end position="729"/>
    </location>
</feature>
<dbReference type="InterPro" id="IPR000953">
    <property type="entry name" value="Chromo/chromo_shadow_dom"/>
</dbReference>
<feature type="compositionally biased region" description="Basic and acidic residues" evidence="3">
    <location>
        <begin position="145"/>
        <end position="159"/>
    </location>
</feature>
<feature type="compositionally biased region" description="Polar residues" evidence="3">
    <location>
        <begin position="485"/>
        <end position="500"/>
    </location>
</feature>
<dbReference type="InterPro" id="IPR016197">
    <property type="entry name" value="Chromo-like_dom_sf"/>
</dbReference>
<feature type="compositionally biased region" description="Polar residues" evidence="3">
    <location>
        <begin position="324"/>
        <end position="338"/>
    </location>
</feature>
<dbReference type="GO" id="GO:0006338">
    <property type="term" value="P:chromatin remodeling"/>
    <property type="evidence" value="ECO:0007669"/>
    <property type="project" value="UniProtKB-ARBA"/>
</dbReference>
<accession>A0A0H2S2M5</accession>
<dbReference type="GO" id="GO:0008270">
    <property type="term" value="F:zinc ion binding"/>
    <property type="evidence" value="ECO:0007669"/>
    <property type="project" value="UniProtKB-KW"/>
</dbReference>
<feature type="compositionally biased region" description="Polar residues" evidence="3">
    <location>
        <begin position="450"/>
        <end position="477"/>
    </location>
</feature>
<feature type="compositionally biased region" description="Basic and acidic residues" evidence="3">
    <location>
        <begin position="243"/>
        <end position="252"/>
    </location>
</feature>
<keyword evidence="1" id="KW-0479">Metal-binding</keyword>
<dbReference type="STRING" id="27342.A0A0H2S2M5"/>
<proteinExistence type="predicted"/>
<feature type="domain" description="C2H2-type" evidence="5">
    <location>
        <begin position="1019"/>
        <end position="1051"/>
    </location>
</feature>
<dbReference type="InterPro" id="IPR013087">
    <property type="entry name" value="Znf_C2H2_type"/>
</dbReference>
<protein>
    <recommendedName>
        <fullName evidence="8">Chromo domain-containing protein</fullName>
    </recommendedName>
</protein>
<feature type="compositionally biased region" description="Basic and acidic residues" evidence="3">
    <location>
        <begin position="345"/>
        <end position="371"/>
    </location>
</feature>
<dbReference type="PROSITE" id="PS50013">
    <property type="entry name" value="CHROMO_2"/>
    <property type="match status" value="1"/>
</dbReference>
<keyword evidence="1" id="KW-0863">Zinc-finger</keyword>
<feature type="compositionally biased region" description="Polar residues" evidence="3">
    <location>
        <begin position="102"/>
        <end position="144"/>
    </location>
</feature>
<dbReference type="EMBL" id="KQ085896">
    <property type="protein sequence ID" value="KLO18284.1"/>
    <property type="molecule type" value="Genomic_DNA"/>
</dbReference>
<evidence type="ECO:0000259" key="5">
    <source>
        <dbReference type="PROSITE" id="PS50157"/>
    </source>
</evidence>
<name>A0A0H2S2M5_9AGAM</name>
<feature type="region of interest" description="Disordered" evidence="3">
    <location>
        <begin position="59"/>
        <end position="514"/>
    </location>
</feature>
<dbReference type="Proteomes" id="UP000053477">
    <property type="component" value="Unassembled WGS sequence"/>
</dbReference>
<feature type="compositionally biased region" description="Polar residues" evidence="3">
    <location>
        <begin position="687"/>
        <end position="703"/>
    </location>
</feature>
<sequence>MPSTYSKKRRPSERVKAEDDETQPTSSGEKLDIEEGDEDVWPVEKILGEKNGQYLIKWKGLDPKGKPWENSWVSKRDVTDDLIEEWNNEKSSKKRRKSKGKNTPSQTFQPPTRTNSLRKLGESSSTASNKRGARSSISLAPESTSTRRSETKAKPERLKTPPKKRKRPSRVVSTEFVNDESDEAPNSPRKKRKIIDDDPDELSTLSPSPVVSTKPISDNKPAVSSSPLTIYDEIPEPQPASRDVGKIIEKAKAVSRSSSNSRLNGGREKGPVAGPSRIVEKKSESNRMEDLKEVQKQANKTKKREKSRSAAPERKGDGKEMQDETISQRRSASTNAPKSRSKSKSGHETDEETRRPKAPERRSASKDKRPAYPEAQGGDTDADADGEPDDENVPADIDRTIDDDLPANDVEDLPMDLDVETHNSPRNSPLPPQSSPPRTSAKESAAIDTSVGTVIPETQSSKQNSSLDESSQQTQPNGVMGPPDTQGTQNDSISNFSSSGKVLKPIPVVTPSKFHPHLKTFTNVTGKAAALRKQLPPASGHVDPPPSSIVSQFSPEKHGENSASHWAVNGDGDTNTNGIEDDIENLEPSLEIKARGMELAEMDRMQRRTKLTVQKRSLDGILNHRDARPDAPAGHAQLDEDALVQQMEEQYVDLDGGADPAKVAVSENTVERPDDTPPDDAQPDPYLTNNVEETRHVSPTTEDSQQDDPQPMERPHTPQQSHLSKQRRQIINSPTRQLDSALGLLNQKSEEIHDLKGRISDGEEQRQIQTARIVHLEAENAQLAHEQSKSAQLEPTILAELDMIRKERDNIAKERDSALAELDLMKMSKQSAIDDAAFIREQYDLASARAMELAEENKDLSSRLSVAESQVTNGLQLVRNSYDARIATLNTELEKSRILQKILVERDRRTDDEIRKTAATVPQLEATIERLTKMNSDRKGEINALVIHRDALLVAGNESKDELDKLQEQYAIARADILHLSVEVARFGARERSVRKLIHPSPPEYDVDTEVDPAEEEVYLCEWLIDSETRCGELFSSVQDLQDHLFISAHI</sequence>
<keyword evidence="1" id="KW-0862">Zinc</keyword>
<feature type="compositionally biased region" description="Acidic residues" evidence="3">
    <location>
        <begin position="380"/>
        <end position="393"/>
    </location>
</feature>
<feature type="region of interest" description="Disordered" evidence="3">
    <location>
        <begin position="535"/>
        <end position="587"/>
    </location>
</feature>
<gene>
    <name evidence="6" type="ORF">SCHPADRAFT_886363</name>
</gene>
<feature type="compositionally biased region" description="Low complexity" evidence="3">
    <location>
        <begin position="255"/>
        <end position="264"/>
    </location>
</feature>